<dbReference type="RefSeq" id="WP_149333089.1">
    <property type="nucleotide sequence ID" value="NZ_QOVF01000003.1"/>
</dbReference>
<reference evidence="4 5" key="1">
    <citation type="submission" date="2018-07" db="EMBL/GenBank/DDBJ databases">
        <title>Pseudomonas laoshanensis sp. nov., isolated from soil.</title>
        <authorList>
            <person name="Sun J."/>
            <person name="Yu L."/>
            <person name="Wang M."/>
            <person name="Zhang C."/>
        </authorList>
    </citation>
    <scope>NUCLEOTIDE SEQUENCE [LARGE SCALE GENOMIC DNA]</scope>
    <source>
        <strain evidence="4 5">Y22</strain>
    </source>
</reference>
<evidence type="ECO:0000256" key="1">
    <source>
        <dbReference type="SAM" id="Coils"/>
    </source>
</evidence>
<feature type="compositionally biased region" description="Basic and acidic residues" evidence="2">
    <location>
        <begin position="94"/>
        <end position="107"/>
    </location>
</feature>
<accession>A0A7V7KXA5</accession>
<evidence type="ECO:0000313" key="5">
    <source>
        <dbReference type="Proteomes" id="UP000463138"/>
    </source>
</evidence>
<feature type="region of interest" description="Disordered" evidence="2">
    <location>
        <begin position="1"/>
        <end position="47"/>
    </location>
</feature>
<evidence type="ECO:0000256" key="2">
    <source>
        <dbReference type="SAM" id="MobiDB-lite"/>
    </source>
</evidence>
<evidence type="ECO:0000259" key="3">
    <source>
        <dbReference type="Pfam" id="PF20661"/>
    </source>
</evidence>
<dbReference type="AlphaFoldDB" id="A0A7V7KXA5"/>
<comment type="caution">
    <text evidence="4">The sequence shown here is derived from an EMBL/GenBank/DDBJ whole genome shotgun (WGS) entry which is preliminary data.</text>
</comment>
<proteinExistence type="predicted"/>
<sequence length="107" mass="11621">MSDDDIDDDDLNAADDDGESDDLPVVDSDDSGDDDGDEPAVKTRKKAAAAEDLLEGLSIEAKAREREMLARQMEEFMARGGKIQEVDPNVVGDPPRKPDSKYGSRPI</sequence>
<dbReference type="EMBL" id="QOVF01000003">
    <property type="protein sequence ID" value="KAA0694257.1"/>
    <property type="molecule type" value="Genomic_DNA"/>
</dbReference>
<feature type="compositionally biased region" description="Acidic residues" evidence="2">
    <location>
        <begin position="1"/>
        <end position="38"/>
    </location>
</feature>
<gene>
    <name evidence="4" type="ORF">DT594_13250</name>
</gene>
<feature type="region of interest" description="Disordered" evidence="2">
    <location>
        <begin position="79"/>
        <end position="107"/>
    </location>
</feature>
<dbReference type="Pfam" id="PF20661">
    <property type="entry name" value="SutA-RBD"/>
    <property type="match status" value="1"/>
</dbReference>
<evidence type="ECO:0000313" key="4">
    <source>
        <dbReference type="EMBL" id="KAA0694257.1"/>
    </source>
</evidence>
<dbReference type="InterPro" id="IPR049191">
    <property type="entry name" value="SutA_RBD"/>
</dbReference>
<keyword evidence="1" id="KW-0175">Coiled coil</keyword>
<dbReference type="Proteomes" id="UP000463138">
    <property type="component" value="Unassembled WGS sequence"/>
</dbReference>
<keyword evidence="5" id="KW-1185">Reference proteome</keyword>
<dbReference type="OrthoDB" id="5741083at2"/>
<protein>
    <recommendedName>
        <fullName evidence="3">Transcriptional regulator SutA RNAP-binding domain-containing protein</fullName>
    </recommendedName>
</protein>
<organism evidence="4 5">
    <name type="scientific">Halopseudomonas laoshanensis</name>
    <dbReference type="NCBI Taxonomy" id="2268758"/>
    <lineage>
        <taxon>Bacteria</taxon>
        <taxon>Pseudomonadati</taxon>
        <taxon>Pseudomonadota</taxon>
        <taxon>Gammaproteobacteria</taxon>
        <taxon>Pseudomonadales</taxon>
        <taxon>Pseudomonadaceae</taxon>
        <taxon>Halopseudomonas</taxon>
    </lineage>
</organism>
<feature type="domain" description="Transcriptional regulator SutA RNAP-binding" evidence="3">
    <location>
        <begin position="61"/>
        <end position="94"/>
    </location>
</feature>
<feature type="coiled-coil region" evidence="1">
    <location>
        <begin position="47"/>
        <end position="79"/>
    </location>
</feature>
<name>A0A7V7KXA5_9GAMM</name>